<dbReference type="GO" id="GO:0043115">
    <property type="term" value="F:precorrin-2 dehydrogenase activity"/>
    <property type="evidence" value="ECO:0007669"/>
    <property type="project" value="UniProtKB-EC"/>
</dbReference>
<dbReference type="PANTHER" id="PTHR35330">
    <property type="entry name" value="SIROHEME BIOSYNTHESIS PROTEIN MET8"/>
    <property type="match status" value="1"/>
</dbReference>
<keyword evidence="4" id="KW-0520">NAD</keyword>
<dbReference type="SUPFAM" id="SSF75615">
    <property type="entry name" value="Siroheme synthase middle domains-like"/>
    <property type="match status" value="1"/>
</dbReference>
<dbReference type="FunFam" id="3.40.50.720:FF:000504">
    <property type="entry name" value="Siroheme synthase, putative"/>
    <property type="match status" value="1"/>
</dbReference>
<name>A0A0G4L401_VERLO</name>
<evidence type="ECO:0000256" key="2">
    <source>
        <dbReference type="ARBA" id="ARBA00012400"/>
    </source>
</evidence>
<dbReference type="Pfam" id="PF13241">
    <property type="entry name" value="NAD_binding_7"/>
    <property type="match status" value="1"/>
</dbReference>
<feature type="domain" description="Siroheme synthase central" evidence="7">
    <location>
        <begin position="131"/>
        <end position="154"/>
    </location>
</feature>
<dbReference type="EC" id="1.3.1.76" evidence="2"/>
<evidence type="ECO:0000256" key="6">
    <source>
        <dbReference type="SAM" id="MobiDB-lite"/>
    </source>
</evidence>
<dbReference type="InterPro" id="IPR028281">
    <property type="entry name" value="Sirohaem_synthase_central"/>
</dbReference>
<dbReference type="GO" id="GO:0019354">
    <property type="term" value="P:siroheme biosynthetic process"/>
    <property type="evidence" value="ECO:0007669"/>
    <property type="project" value="InterPro"/>
</dbReference>
<evidence type="ECO:0000313" key="8">
    <source>
        <dbReference type="EMBL" id="CRK16734.1"/>
    </source>
</evidence>
<sequence length="210" mass="22588">MSLLAALNCTGNVHLIIGTNPLAASRCGQSVAAGAKALLIAPDTEDLHYGLAKRIDAGEVTWHKKAFEENDLFSLGRDEVDNVVDAVFITSGPRDPQASQISALCKRKRIPVNVVDAPHLCTLSLLSVHTDGPLQIGVTTNGRGCKLASRIRREKARAKASNKVDKINMEYDETGVTGIKEGGRSRPERRTKGGRLPPRKTAMQALLGED</sequence>
<accession>A0A0G4L401</accession>
<evidence type="ECO:0000256" key="4">
    <source>
        <dbReference type="ARBA" id="ARBA00023027"/>
    </source>
</evidence>
<comment type="pathway">
    <text evidence="1">Porphyrin-containing compound metabolism; siroheme biosynthesis; sirohydrochlorin from precorrin-2: step 1/1.</text>
</comment>
<dbReference type="Proteomes" id="UP000045706">
    <property type="component" value="Unassembled WGS sequence"/>
</dbReference>
<evidence type="ECO:0000313" key="9">
    <source>
        <dbReference type="Proteomes" id="UP000045706"/>
    </source>
</evidence>
<reference evidence="9" key="1">
    <citation type="submission" date="2015-05" db="EMBL/GenBank/DDBJ databases">
        <authorList>
            <person name="Fogelqvist Johan"/>
        </authorList>
    </citation>
    <scope>NUCLEOTIDE SEQUENCE [LARGE SCALE GENOMIC DNA]</scope>
</reference>
<dbReference type="Pfam" id="PF14824">
    <property type="entry name" value="Sirohm_synth_M"/>
    <property type="match status" value="1"/>
</dbReference>
<dbReference type="SUPFAM" id="SSF51735">
    <property type="entry name" value="NAD(P)-binding Rossmann-fold domains"/>
    <property type="match status" value="1"/>
</dbReference>
<protein>
    <recommendedName>
        <fullName evidence="2">precorrin-2 dehydrogenase</fullName>
        <ecNumber evidence="2">1.3.1.76</ecNumber>
    </recommendedName>
</protein>
<evidence type="ECO:0000256" key="3">
    <source>
        <dbReference type="ARBA" id="ARBA00023002"/>
    </source>
</evidence>
<gene>
    <name evidence="8" type="ORF">BN1723_011074</name>
</gene>
<dbReference type="EMBL" id="CVQI01007224">
    <property type="protein sequence ID" value="CRK16734.1"/>
    <property type="molecule type" value="Genomic_DNA"/>
</dbReference>
<organism evidence="8 9">
    <name type="scientific">Verticillium longisporum</name>
    <name type="common">Verticillium dahliae var. longisporum</name>
    <dbReference type="NCBI Taxonomy" id="100787"/>
    <lineage>
        <taxon>Eukaryota</taxon>
        <taxon>Fungi</taxon>
        <taxon>Dikarya</taxon>
        <taxon>Ascomycota</taxon>
        <taxon>Pezizomycotina</taxon>
        <taxon>Sordariomycetes</taxon>
        <taxon>Hypocreomycetidae</taxon>
        <taxon>Glomerellales</taxon>
        <taxon>Plectosphaerellaceae</taxon>
        <taxon>Verticillium</taxon>
    </lineage>
</organism>
<dbReference type="Gene3D" id="3.40.50.720">
    <property type="entry name" value="NAD(P)-binding Rossmann-like Domain"/>
    <property type="match status" value="1"/>
</dbReference>
<keyword evidence="3" id="KW-0560">Oxidoreductase</keyword>
<keyword evidence="5" id="KW-0627">Porphyrin biosynthesis</keyword>
<evidence type="ECO:0000256" key="1">
    <source>
        <dbReference type="ARBA" id="ARBA00005010"/>
    </source>
</evidence>
<dbReference type="InterPro" id="IPR028161">
    <property type="entry name" value="Met8-like"/>
</dbReference>
<feature type="region of interest" description="Disordered" evidence="6">
    <location>
        <begin position="175"/>
        <end position="210"/>
    </location>
</feature>
<dbReference type="GO" id="GO:0004325">
    <property type="term" value="F:ferrochelatase activity"/>
    <property type="evidence" value="ECO:0007669"/>
    <property type="project" value="InterPro"/>
</dbReference>
<proteinExistence type="predicted"/>
<dbReference type="PANTHER" id="PTHR35330:SF1">
    <property type="entry name" value="SIROHEME BIOSYNTHESIS PROTEIN MET8"/>
    <property type="match status" value="1"/>
</dbReference>
<evidence type="ECO:0000256" key="5">
    <source>
        <dbReference type="ARBA" id="ARBA00023244"/>
    </source>
</evidence>
<dbReference type="AlphaFoldDB" id="A0A0G4L401"/>
<dbReference type="InterPro" id="IPR036291">
    <property type="entry name" value="NAD(P)-bd_dom_sf"/>
</dbReference>
<feature type="compositionally biased region" description="Basic and acidic residues" evidence="6">
    <location>
        <begin position="181"/>
        <end position="191"/>
    </location>
</feature>
<evidence type="ECO:0000259" key="7">
    <source>
        <dbReference type="Pfam" id="PF14824"/>
    </source>
</evidence>